<feature type="domain" description="Nudix hydrolase" evidence="7">
    <location>
        <begin position="62"/>
        <end position="218"/>
    </location>
</feature>
<dbReference type="GO" id="GO:0008893">
    <property type="term" value="F:guanosine-3',5'-bis(diphosphate) 3'-diphosphatase activity"/>
    <property type="evidence" value="ECO:0007669"/>
    <property type="project" value="UniProtKB-ARBA"/>
</dbReference>
<dbReference type="GO" id="GO:0015937">
    <property type="term" value="P:coenzyme A biosynthetic process"/>
    <property type="evidence" value="ECO:0007669"/>
    <property type="project" value="UniProtKB-ARBA"/>
</dbReference>
<dbReference type="Pfam" id="PF00293">
    <property type="entry name" value="NUDIX"/>
    <property type="match status" value="1"/>
</dbReference>
<dbReference type="GO" id="GO:0015938">
    <property type="term" value="P:coenzyme A catabolic process"/>
    <property type="evidence" value="ECO:0007669"/>
    <property type="project" value="TreeGrafter"/>
</dbReference>
<name>A0A6A3BEE8_HIBSY</name>
<dbReference type="GO" id="GO:0010945">
    <property type="term" value="F:coenzyme A diphosphatase activity"/>
    <property type="evidence" value="ECO:0007669"/>
    <property type="project" value="InterPro"/>
</dbReference>
<evidence type="ECO:0000256" key="6">
    <source>
        <dbReference type="ARBA" id="ARBA00023211"/>
    </source>
</evidence>
<evidence type="ECO:0000256" key="4">
    <source>
        <dbReference type="ARBA" id="ARBA00022801"/>
    </source>
</evidence>
<organism evidence="8 9">
    <name type="scientific">Hibiscus syriacus</name>
    <name type="common">Rose of Sharon</name>
    <dbReference type="NCBI Taxonomy" id="106335"/>
    <lineage>
        <taxon>Eukaryota</taxon>
        <taxon>Viridiplantae</taxon>
        <taxon>Streptophyta</taxon>
        <taxon>Embryophyta</taxon>
        <taxon>Tracheophyta</taxon>
        <taxon>Spermatophyta</taxon>
        <taxon>Magnoliopsida</taxon>
        <taxon>eudicotyledons</taxon>
        <taxon>Gunneridae</taxon>
        <taxon>Pentapetalae</taxon>
        <taxon>rosids</taxon>
        <taxon>malvids</taxon>
        <taxon>Malvales</taxon>
        <taxon>Malvaceae</taxon>
        <taxon>Malvoideae</taxon>
        <taxon>Hibiscus</taxon>
    </lineage>
</organism>
<gene>
    <name evidence="8" type="ORF">F3Y22_tig00110186pilonHSYRG00105</name>
</gene>
<comment type="cofactor">
    <cofactor evidence="1">
        <name>Mn(2+)</name>
        <dbReference type="ChEBI" id="CHEBI:29035"/>
    </cofactor>
</comment>
<dbReference type="InterPro" id="IPR000086">
    <property type="entry name" value="NUDIX_hydrolase_dom"/>
</dbReference>
<dbReference type="Proteomes" id="UP000436088">
    <property type="component" value="Unassembled WGS sequence"/>
</dbReference>
<dbReference type="InterPro" id="IPR015797">
    <property type="entry name" value="NUDIX_hydrolase-like_dom_sf"/>
</dbReference>
<dbReference type="SUPFAM" id="SSF55811">
    <property type="entry name" value="Nudix"/>
    <property type="match status" value="1"/>
</dbReference>
<accession>A0A6A3BEE8</accession>
<evidence type="ECO:0000256" key="3">
    <source>
        <dbReference type="ARBA" id="ARBA00022723"/>
    </source>
</evidence>
<keyword evidence="5" id="KW-0460">Magnesium</keyword>
<comment type="caution">
    <text evidence="8">The sequence shown here is derived from an EMBL/GenBank/DDBJ whole genome shotgun (WGS) entry which is preliminary data.</text>
</comment>
<dbReference type="PROSITE" id="PS51462">
    <property type="entry name" value="NUDIX"/>
    <property type="match status" value="1"/>
</dbReference>
<dbReference type="CDD" id="cd03426">
    <property type="entry name" value="NUDIX_CoAse_Nudt7"/>
    <property type="match status" value="1"/>
</dbReference>
<sequence length="271" mass="30699">MGSYNNPNPGSEALVNLAQRLRLYKPTRIHQIPDSVSRETRFPVVKSISNTPESDHRHPQNLKRAAVLVCVFQGNNGDLRVILTKRSSTLSSHSGEVALPGGKRDETDADDVDTALREAKEEIGLDPSLVNVVVVLDPIFTKHRMIVVPVVGILSDAEAFKPSPCADEVEVIFDAPLEMFLKDENRWAEEKEWKGEKYLLHYFDYETENVRYLIWALTAGVLIRVASVVYERPPAFLELRPKFWDMAITEDVSVGNFDQEFECQRLYRKGG</sequence>
<dbReference type="InterPro" id="IPR045121">
    <property type="entry name" value="CoAse"/>
</dbReference>
<keyword evidence="9" id="KW-1185">Reference proteome</keyword>
<dbReference type="PANTHER" id="PTHR12992">
    <property type="entry name" value="NUDIX HYDROLASE"/>
    <property type="match status" value="1"/>
</dbReference>
<dbReference type="EMBL" id="VEPZ02000866">
    <property type="protein sequence ID" value="KAE8715184.1"/>
    <property type="molecule type" value="Genomic_DNA"/>
</dbReference>
<dbReference type="FunFam" id="3.90.79.10:FF:000036">
    <property type="entry name" value="Nudix hydrolase 11"/>
    <property type="match status" value="1"/>
</dbReference>
<proteinExistence type="predicted"/>
<keyword evidence="3" id="KW-0479">Metal-binding</keyword>
<evidence type="ECO:0000313" key="8">
    <source>
        <dbReference type="EMBL" id="KAE8715184.1"/>
    </source>
</evidence>
<evidence type="ECO:0000256" key="5">
    <source>
        <dbReference type="ARBA" id="ARBA00022842"/>
    </source>
</evidence>
<dbReference type="AlphaFoldDB" id="A0A6A3BEE8"/>
<dbReference type="Gene3D" id="3.90.79.10">
    <property type="entry name" value="Nucleoside Triphosphate Pyrophosphohydrolase"/>
    <property type="match status" value="1"/>
</dbReference>
<dbReference type="GO" id="GO:0006637">
    <property type="term" value="P:acyl-CoA metabolic process"/>
    <property type="evidence" value="ECO:0007669"/>
    <property type="project" value="UniProtKB-ARBA"/>
</dbReference>
<keyword evidence="6" id="KW-0464">Manganese</keyword>
<evidence type="ECO:0000256" key="2">
    <source>
        <dbReference type="ARBA" id="ARBA00001946"/>
    </source>
</evidence>
<dbReference type="GO" id="GO:0046872">
    <property type="term" value="F:metal ion binding"/>
    <property type="evidence" value="ECO:0007669"/>
    <property type="project" value="UniProtKB-KW"/>
</dbReference>
<keyword evidence="4 8" id="KW-0378">Hydrolase</keyword>
<evidence type="ECO:0000313" key="9">
    <source>
        <dbReference type="Proteomes" id="UP000436088"/>
    </source>
</evidence>
<dbReference type="OrthoDB" id="206213at2759"/>
<dbReference type="PANTHER" id="PTHR12992:SF41">
    <property type="entry name" value="NUDIX HYDROLASE 11"/>
    <property type="match status" value="1"/>
</dbReference>
<evidence type="ECO:0000259" key="7">
    <source>
        <dbReference type="PROSITE" id="PS51462"/>
    </source>
</evidence>
<reference evidence="8" key="1">
    <citation type="submission" date="2019-09" db="EMBL/GenBank/DDBJ databases">
        <title>Draft genome information of white flower Hibiscus syriacus.</title>
        <authorList>
            <person name="Kim Y.-M."/>
        </authorList>
    </citation>
    <scope>NUCLEOTIDE SEQUENCE [LARGE SCALE GENOMIC DNA]</scope>
    <source>
        <strain evidence="8">YM2019G1</strain>
    </source>
</reference>
<protein>
    <submittedName>
        <fullName evidence="8">Nudix hydrolase 22</fullName>
    </submittedName>
</protein>
<dbReference type="GO" id="GO:0005737">
    <property type="term" value="C:cytoplasm"/>
    <property type="evidence" value="ECO:0007669"/>
    <property type="project" value="UniProtKB-ARBA"/>
</dbReference>
<comment type="cofactor">
    <cofactor evidence="2">
        <name>Mg(2+)</name>
        <dbReference type="ChEBI" id="CHEBI:18420"/>
    </cofactor>
</comment>
<evidence type="ECO:0000256" key="1">
    <source>
        <dbReference type="ARBA" id="ARBA00001936"/>
    </source>
</evidence>